<evidence type="ECO:0000259" key="9">
    <source>
        <dbReference type="Pfam" id="PF02225"/>
    </source>
</evidence>
<name>A0A1G7V4W9_9MICO</name>
<feature type="domain" description="PA" evidence="9">
    <location>
        <begin position="136"/>
        <end position="231"/>
    </location>
</feature>
<dbReference type="Gene3D" id="3.50.30.30">
    <property type="match status" value="1"/>
</dbReference>
<dbReference type="CDD" id="cd03876">
    <property type="entry name" value="M28_SGAP_like"/>
    <property type="match status" value="1"/>
</dbReference>
<dbReference type="GO" id="GO:0006508">
    <property type="term" value="P:proteolysis"/>
    <property type="evidence" value="ECO:0007669"/>
    <property type="project" value="UniProtKB-KW"/>
</dbReference>
<evidence type="ECO:0000256" key="3">
    <source>
        <dbReference type="ARBA" id="ARBA00022670"/>
    </source>
</evidence>
<evidence type="ECO:0000256" key="2">
    <source>
        <dbReference type="ARBA" id="ARBA00022438"/>
    </source>
</evidence>
<gene>
    <name evidence="11" type="ORF">SAMN04489810_0593</name>
</gene>
<keyword evidence="2" id="KW-0031">Aminopeptidase</keyword>
<evidence type="ECO:0000256" key="4">
    <source>
        <dbReference type="ARBA" id="ARBA00022723"/>
    </source>
</evidence>
<dbReference type="GO" id="GO:0046872">
    <property type="term" value="F:metal ion binding"/>
    <property type="evidence" value="ECO:0007669"/>
    <property type="project" value="UniProtKB-KW"/>
</dbReference>
<dbReference type="AlphaFoldDB" id="A0A1G7V4W9"/>
<dbReference type="GO" id="GO:0004177">
    <property type="term" value="F:aminopeptidase activity"/>
    <property type="evidence" value="ECO:0007669"/>
    <property type="project" value="UniProtKB-KW"/>
</dbReference>
<keyword evidence="6" id="KW-0378">Hydrolase</keyword>
<organism evidence="11 12">
    <name type="scientific">Microbacterium pygmaeum</name>
    <dbReference type="NCBI Taxonomy" id="370764"/>
    <lineage>
        <taxon>Bacteria</taxon>
        <taxon>Bacillati</taxon>
        <taxon>Actinomycetota</taxon>
        <taxon>Actinomycetes</taxon>
        <taxon>Micrococcales</taxon>
        <taxon>Microbacteriaceae</taxon>
        <taxon>Microbacterium</taxon>
    </lineage>
</organism>
<evidence type="ECO:0000259" key="10">
    <source>
        <dbReference type="Pfam" id="PF04389"/>
    </source>
</evidence>
<dbReference type="RefSeq" id="WP_091486018.1">
    <property type="nucleotide sequence ID" value="NZ_LT629692.1"/>
</dbReference>
<dbReference type="InterPro" id="IPR045175">
    <property type="entry name" value="M28_fam"/>
</dbReference>
<keyword evidence="4" id="KW-0479">Metal-binding</keyword>
<sequence length="533" mass="55812">MSLKTRKTVAVTAAAVLLASVGLASPAFAVPDANTVDKLTKAVKISQVMNHLKKLQDIADTNGDRAAGRPGYAASVDYVVKELQRAGYTPQVQEFPFTYAEENSALSRQDPATTWVDGQDFLRNNFDSGSPEGTATGPLVPVDLVQPFPANGTSTSGCEPEDFEGFTAGSVALVQRGSCDFSLKAINAQNAGASAVIVTNDGRPGLVGMIGDATGLTIPAIFVASPVGEDLASTPGAQVTVTVDYFAEERTAFNVLAETGTGDDSNVVMAGAHLDSVQNGAGINDNGTGSAALLETAIQMQRVQPTNTVRFAWWGAEEEGLLGSEYYVGQLSEEQAGDIALYLNFDMIGSPNYFYGVYDGDNSSGTAPEGFIPEGSAAIEDVFEQFYQSQGLPYQDTDFSGRSDYGPFIAVGIPAGGLFTGAEEIKTADEVALYGGLADVAYDPCYHQPCDSLTADGADAAFYKSLNKAYKQRLTGNVNRTALDVNSDALAAAIITFAFDTSTVTAPVDTFSARSSGAATAIDLNALRDRATQ</sequence>
<keyword evidence="7" id="KW-0862">Zinc</keyword>
<keyword evidence="3" id="KW-0645">Protease</keyword>
<reference evidence="11 12" key="1">
    <citation type="submission" date="2016-10" db="EMBL/GenBank/DDBJ databases">
        <authorList>
            <person name="de Groot N.N."/>
        </authorList>
    </citation>
    <scope>NUCLEOTIDE SEQUENCE [LARGE SCALE GENOMIC DNA]</scope>
    <source>
        <strain evidence="11 12">DSM 23142</strain>
    </source>
</reference>
<feature type="domain" description="Peptidase M28" evidence="10">
    <location>
        <begin position="254"/>
        <end position="454"/>
    </location>
</feature>
<dbReference type="Pfam" id="PF02225">
    <property type="entry name" value="PA"/>
    <property type="match status" value="1"/>
</dbReference>
<dbReference type="STRING" id="370764.SAMN04489810_0593"/>
<dbReference type="OrthoDB" id="345880at2"/>
<dbReference type="EMBL" id="LT629692">
    <property type="protein sequence ID" value="SDG54628.1"/>
    <property type="molecule type" value="Genomic_DNA"/>
</dbReference>
<feature type="chain" id="PRO_5009242729" evidence="8">
    <location>
        <begin position="30"/>
        <end position="533"/>
    </location>
</feature>
<evidence type="ECO:0000256" key="5">
    <source>
        <dbReference type="ARBA" id="ARBA00022729"/>
    </source>
</evidence>
<dbReference type="SUPFAM" id="SSF53187">
    <property type="entry name" value="Zn-dependent exopeptidases"/>
    <property type="match status" value="1"/>
</dbReference>
<dbReference type="InterPro" id="IPR007484">
    <property type="entry name" value="Peptidase_M28"/>
</dbReference>
<accession>A0A1G7V4W9</accession>
<evidence type="ECO:0000313" key="11">
    <source>
        <dbReference type="EMBL" id="SDG54628.1"/>
    </source>
</evidence>
<evidence type="ECO:0000256" key="6">
    <source>
        <dbReference type="ARBA" id="ARBA00022801"/>
    </source>
</evidence>
<evidence type="ECO:0000256" key="8">
    <source>
        <dbReference type="SAM" id="SignalP"/>
    </source>
</evidence>
<dbReference type="Pfam" id="PF04389">
    <property type="entry name" value="Peptidase_M28"/>
    <property type="match status" value="1"/>
</dbReference>
<dbReference type="GO" id="GO:0008235">
    <property type="term" value="F:metalloexopeptidase activity"/>
    <property type="evidence" value="ECO:0007669"/>
    <property type="project" value="InterPro"/>
</dbReference>
<dbReference type="Gene3D" id="3.40.630.10">
    <property type="entry name" value="Zn peptidases"/>
    <property type="match status" value="1"/>
</dbReference>
<dbReference type="CDD" id="cd04818">
    <property type="entry name" value="PA_subtilisin_1"/>
    <property type="match status" value="1"/>
</dbReference>
<evidence type="ECO:0000256" key="1">
    <source>
        <dbReference type="ARBA" id="ARBA00005957"/>
    </source>
</evidence>
<protein>
    <submittedName>
        <fullName evidence="11">PA domain-containing protein</fullName>
    </submittedName>
</protein>
<proteinExistence type="inferred from homology"/>
<dbReference type="SUPFAM" id="SSF52025">
    <property type="entry name" value="PA domain"/>
    <property type="match status" value="1"/>
</dbReference>
<evidence type="ECO:0000313" key="12">
    <source>
        <dbReference type="Proteomes" id="UP000199009"/>
    </source>
</evidence>
<dbReference type="PANTHER" id="PTHR12147">
    <property type="entry name" value="METALLOPEPTIDASE M28 FAMILY MEMBER"/>
    <property type="match status" value="1"/>
</dbReference>
<comment type="similarity">
    <text evidence="1">Belongs to the peptidase M28 family. M28A subfamily.</text>
</comment>
<dbReference type="InterPro" id="IPR041756">
    <property type="entry name" value="M28_SGAP-like"/>
</dbReference>
<keyword evidence="12" id="KW-1185">Reference proteome</keyword>
<evidence type="ECO:0000256" key="7">
    <source>
        <dbReference type="ARBA" id="ARBA00022833"/>
    </source>
</evidence>
<dbReference type="Proteomes" id="UP000199009">
    <property type="component" value="Chromosome I"/>
</dbReference>
<dbReference type="PANTHER" id="PTHR12147:SF26">
    <property type="entry name" value="PEPTIDASE M28 DOMAIN-CONTAINING PROTEIN"/>
    <property type="match status" value="1"/>
</dbReference>
<feature type="signal peptide" evidence="8">
    <location>
        <begin position="1"/>
        <end position="29"/>
    </location>
</feature>
<dbReference type="InterPro" id="IPR046450">
    <property type="entry name" value="PA_dom_sf"/>
</dbReference>
<keyword evidence="5 8" id="KW-0732">Signal</keyword>
<dbReference type="InterPro" id="IPR003137">
    <property type="entry name" value="PA_domain"/>
</dbReference>